<evidence type="ECO:0000256" key="2">
    <source>
        <dbReference type="SAM" id="SignalP"/>
    </source>
</evidence>
<gene>
    <name evidence="3" type="ORF">C882_3237</name>
</gene>
<dbReference type="AlphaFoldDB" id="K9HPJ5"/>
<reference evidence="3 4" key="1">
    <citation type="journal article" date="2013" name="Genome Announc.">
        <title>Draft Genome Sequence of an Alphaproteobacterium, Caenispirillum salinarum AK4(T), Isolated from a Solar Saltern.</title>
        <authorList>
            <person name="Khatri I."/>
            <person name="Singh A."/>
            <person name="Korpole S."/>
            <person name="Pinnaka A.K."/>
            <person name="Subramanian S."/>
        </authorList>
    </citation>
    <scope>NUCLEOTIDE SEQUENCE [LARGE SCALE GENOMIC DNA]</scope>
    <source>
        <strain evidence="3 4">AK4</strain>
    </source>
</reference>
<protein>
    <submittedName>
        <fullName evidence="3">Uncharacterized protein</fullName>
    </submittedName>
</protein>
<feature type="region of interest" description="Disordered" evidence="1">
    <location>
        <begin position="147"/>
        <end position="170"/>
    </location>
</feature>
<feature type="chain" id="PRO_5003931732" evidence="2">
    <location>
        <begin position="24"/>
        <end position="317"/>
    </location>
</feature>
<evidence type="ECO:0000313" key="4">
    <source>
        <dbReference type="Proteomes" id="UP000009881"/>
    </source>
</evidence>
<comment type="caution">
    <text evidence="3">The sequence shown here is derived from an EMBL/GenBank/DDBJ whole genome shotgun (WGS) entry which is preliminary data.</text>
</comment>
<name>K9HPJ5_9PROT</name>
<evidence type="ECO:0000313" key="3">
    <source>
        <dbReference type="EMBL" id="EKV32173.1"/>
    </source>
</evidence>
<accession>K9HPJ5</accession>
<proteinExistence type="predicted"/>
<dbReference type="Proteomes" id="UP000009881">
    <property type="component" value="Unassembled WGS sequence"/>
</dbReference>
<evidence type="ECO:0000256" key="1">
    <source>
        <dbReference type="SAM" id="MobiDB-lite"/>
    </source>
</evidence>
<feature type="signal peptide" evidence="2">
    <location>
        <begin position="1"/>
        <end position="23"/>
    </location>
</feature>
<keyword evidence="2" id="KW-0732">Signal</keyword>
<dbReference type="EMBL" id="ANHY01000004">
    <property type="protein sequence ID" value="EKV32173.1"/>
    <property type="molecule type" value="Genomic_DNA"/>
</dbReference>
<keyword evidence="4" id="KW-1185">Reference proteome</keyword>
<dbReference type="STRING" id="1238182.C882_3237"/>
<dbReference type="Gene3D" id="2.60.120.560">
    <property type="entry name" value="Exo-inulinase, domain 1"/>
    <property type="match status" value="1"/>
</dbReference>
<feature type="region of interest" description="Disordered" evidence="1">
    <location>
        <begin position="108"/>
        <end position="128"/>
    </location>
</feature>
<sequence length="317" mass="34190">MRLMHRYVAAAGLLLAAAMPVAAQEPAVGDPDPRAQALVEDLRRAVLQAERSGAATAAFIEELRALIARYDAPYAQLVVRDTFQDGAYRSDPRWVVVSGQWQAVAGSVVSPPTGPALAPPDRPPDDAERLQEQLGAVTRLVERLRGRATSADGEKDAPPPTIPAPVPQAGAESAPSAMLALPVHVPPVFRLTARVTLEDDPERHDAGLSVRDGEGETGYRVRLGSFASRSRVELERLTDRGPRTLGSEVLDDSLAGGPVHSIALERDQDGRLTVRVNDVAVVSVEERQESARLEHVMLERMAGRLIVSQVEVWTAVR</sequence>
<feature type="compositionally biased region" description="Pro residues" evidence="1">
    <location>
        <begin position="112"/>
        <end position="121"/>
    </location>
</feature>
<organism evidence="3 4">
    <name type="scientific">Caenispirillum salinarum AK4</name>
    <dbReference type="NCBI Taxonomy" id="1238182"/>
    <lineage>
        <taxon>Bacteria</taxon>
        <taxon>Pseudomonadati</taxon>
        <taxon>Pseudomonadota</taxon>
        <taxon>Alphaproteobacteria</taxon>
        <taxon>Rhodospirillales</taxon>
        <taxon>Novispirillaceae</taxon>
        <taxon>Caenispirillum</taxon>
    </lineage>
</organism>